<proteinExistence type="inferred from homology"/>
<evidence type="ECO:0000256" key="5">
    <source>
        <dbReference type="ARBA" id="ARBA00023136"/>
    </source>
</evidence>
<feature type="transmembrane region" description="Helical" evidence="7">
    <location>
        <begin position="203"/>
        <end position="222"/>
    </location>
</feature>
<dbReference type="GO" id="GO:0016020">
    <property type="term" value="C:membrane"/>
    <property type="evidence" value="ECO:0007669"/>
    <property type="project" value="UniProtKB-SubCell"/>
</dbReference>
<feature type="transmembrane region" description="Helical" evidence="7">
    <location>
        <begin position="337"/>
        <end position="356"/>
    </location>
</feature>
<sequence>MVGGGNAGGGNSRGNTTKVEEVKPHPVMETLSGVQYCINTNPPFLESTVLGFQHSLLALGIITGVSTIIVPQMGGNNHDKAEVIQSMMFVSSISTLLQTLVGTRLPVVIGASHTFVIPMKTIVLSMSLLCIDQHQPPEKTFANTMATMQGALLVASAIQIILGFSGLWRLFVRSLSPLSMVPFITFTGLGLFSFGFPRLADCVEIGLPHLILVLILSQYVSTFLKTNRLIFDRYAIIFSTAIIWIYALILTSCGIYDNKPTATQLSCRTDRAGLIHEADWVYLPRPFQWGKPIVDLREATPIIFAGLVALVESTGTFIAAARYASATPVPPSVISRGTFWLGIGTLLNGVFGAVTGPTASVESAGLLGLTRVGSRRVIQISTGFMLIFSIFGKLAAFFASVPYPIMAATYCILYAYVCFAFFMAISVPQHFRDFLPTSNSSPINTRSKWLNDTVAVVLISSPAVAIIVGMVLDNTMNSEEEASRNDSGKNWWERFIQFTKDLRNAEFYSLPCRLGNCFPSL</sequence>
<feature type="transmembrane region" description="Helical" evidence="7">
    <location>
        <begin position="83"/>
        <end position="101"/>
    </location>
</feature>
<dbReference type="PANTHER" id="PTHR11119">
    <property type="entry name" value="XANTHINE-URACIL / VITAMIN C PERMEASE FAMILY MEMBER"/>
    <property type="match status" value="1"/>
</dbReference>
<keyword evidence="9" id="KW-1185">Reference proteome</keyword>
<feature type="transmembrane region" description="Helical" evidence="7">
    <location>
        <begin position="302"/>
        <end position="325"/>
    </location>
</feature>
<feature type="transmembrane region" description="Helical" evidence="7">
    <location>
        <begin position="377"/>
        <end position="399"/>
    </location>
</feature>
<reference evidence="8" key="2">
    <citation type="submission" date="2021-03" db="UniProtKB">
        <authorList>
            <consortium name="EnsemblPlants"/>
        </authorList>
    </citation>
    <scope>IDENTIFICATION</scope>
</reference>
<dbReference type="Proteomes" id="UP000596660">
    <property type="component" value="Unplaced"/>
</dbReference>
<feature type="transmembrane region" description="Helical" evidence="7">
    <location>
        <begin position="405"/>
        <end position="428"/>
    </location>
</feature>
<evidence type="ECO:0000256" key="2">
    <source>
        <dbReference type="ARBA" id="ARBA00008821"/>
    </source>
</evidence>
<feature type="transmembrane region" description="Helical" evidence="7">
    <location>
        <begin position="177"/>
        <end position="196"/>
    </location>
</feature>
<feature type="transmembrane region" description="Helical" evidence="7">
    <location>
        <begin position="52"/>
        <end position="71"/>
    </location>
</feature>
<comment type="subcellular location">
    <subcellularLocation>
        <location evidence="1">Membrane</location>
        <topology evidence="1">Multi-pass membrane protein</topology>
    </subcellularLocation>
</comment>
<accession>A0A803MYS0</accession>
<evidence type="ECO:0000256" key="4">
    <source>
        <dbReference type="ARBA" id="ARBA00022989"/>
    </source>
</evidence>
<dbReference type="AlphaFoldDB" id="A0A803MYS0"/>
<dbReference type="Gramene" id="AUR62037423-RA">
    <property type="protein sequence ID" value="AUR62037423-RA:cds"/>
    <property type="gene ID" value="AUR62037423"/>
</dbReference>
<name>A0A803MYS0_CHEQI</name>
<reference evidence="8" key="1">
    <citation type="journal article" date="2017" name="Nature">
        <title>The genome of Chenopodium quinoa.</title>
        <authorList>
            <person name="Jarvis D.E."/>
            <person name="Ho Y.S."/>
            <person name="Lightfoot D.J."/>
            <person name="Schmoeckel S.M."/>
            <person name="Li B."/>
            <person name="Borm T.J.A."/>
            <person name="Ohyanagi H."/>
            <person name="Mineta K."/>
            <person name="Michell C.T."/>
            <person name="Saber N."/>
            <person name="Kharbatia N.M."/>
            <person name="Rupper R.R."/>
            <person name="Sharp A.R."/>
            <person name="Dally N."/>
            <person name="Boughton B.A."/>
            <person name="Woo Y.H."/>
            <person name="Gao G."/>
            <person name="Schijlen E.G.W.M."/>
            <person name="Guo X."/>
            <person name="Momin A.A."/>
            <person name="Negrao S."/>
            <person name="Al-Babili S."/>
            <person name="Gehring C."/>
            <person name="Roessner U."/>
            <person name="Jung C."/>
            <person name="Murphy K."/>
            <person name="Arold S.T."/>
            <person name="Gojobori T."/>
            <person name="van der Linden C.G."/>
            <person name="van Loo E.N."/>
            <person name="Jellen E.N."/>
            <person name="Maughan P.J."/>
            <person name="Tester M."/>
        </authorList>
    </citation>
    <scope>NUCLEOTIDE SEQUENCE [LARGE SCALE GENOMIC DNA]</scope>
    <source>
        <strain evidence="8">cv. PI 614886</strain>
    </source>
</reference>
<feature type="compositionally biased region" description="Gly residues" evidence="6">
    <location>
        <begin position="1"/>
        <end position="12"/>
    </location>
</feature>
<comment type="similarity">
    <text evidence="2">Belongs to the nucleobase:cation symporter-2 (NCS2) (TC 2.A.40) family.</text>
</comment>
<organism evidence="8 9">
    <name type="scientific">Chenopodium quinoa</name>
    <name type="common">Quinoa</name>
    <dbReference type="NCBI Taxonomy" id="63459"/>
    <lineage>
        <taxon>Eukaryota</taxon>
        <taxon>Viridiplantae</taxon>
        <taxon>Streptophyta</taxon>
        <taxon>Embryophyta</taxon>
        <taxon>Tracheophyta</taxon>
        <taxon>Spermatophyta</taxon>
        <taxon>Magnoliopsida</taxon>
        <taxon>eudicotyledons</taxon>
        <taxon>Gunneridae</taxon>
        <taxon>Pentapetalae</taxon>
        <taxon>Caryophyllales</taxon>
        <taxon>Chenopodiaceae</taxon>
        <taxon>Chenopodioideae</taxon>
        <taxon>Atripliceae</taxon>
        <taxon>Chenopodium</taxon>
    </lineage>
</organism>
<dbReference type="GO" id="GO:0022857">
    <property type="term" value="F:transmembrane transporter activity"/>
    <property type="evidence" value="ECO:0007669"/>
    <property type="project" value="InterPro"/>
</dbReference>
<feature type="transmembrane region" description="Helical" evidence="7">
    <location>
        <begin position="107"/>
        <end position="131"/>
    </location>
</feature>
<keyword evidence="4 7" id="KW-1133">Transmembrane helix</keyword>
<evidence type="ECO:0000256" key="3">
    <source>
        <dbReference type="ARBA" id="ARBA00022692"/>
    </source>
</evidence>
<dbReference type="InterPro" id="IPR006043">
    <property type="entry name" value="NCS2"/>
</dbReference>
<feature type="transmembrane region" description="Helical" evidence="7">
    <location>
        <begin position="234"/>
        <end position="256"/>
    </location>
</feature>
<keyword evidence="5 7" id="KW-0472">Membrane</keyword>
<evidence type="ECO:0000313" key="9">
    <source>
        <dbReference type="Proteomes" id="UP000596660"/>
    </source>
</evidence>
<feature type="transmembrane region" description="Helical" evidence="7">
    <location>
        <begin position="151"/>
        <end position="171"/>
    </location>
</feature>
<dbReference type="SMR" id="A0A803MYS0"/>
<dbReference type="Pfam" id="PF00860">
    <property type="entry name" value="Xan_ur_permease"/>
    <property type="match status" value="1"/>
</dbReference>
<dbReference type="EnsemblPlants" id="AUR62037423-RA">
    <property type="protein sequence ID" value="AUR62037423-RA:cds"/>
    <property type="gene ID" value="AUR62037423"/>
</dbReference>
<keyword evidence="3 7" id="KW-0812">Transmembrane</keyword>
<evidence type="ECO:0000256" key="7">
    <source>
        <dbReference type="SAM" id="Phobius"/>
    </source>
</evidence>
<feature type="region of interest" description="Disordered" evidence="6">
    <location>
        <begin position="1"/>
        <end position="23"/>
    </location>
</feature>
<evidence type="ECO:0000256" key="1">
    <source>
        <dbReference type="ARBA" id="ARBA00004141"/>
    </source>
</evidence>
<protein>
    <submittedName>
        <fullName evidence="8">Uncharacterized protein</fullName>
    </submittedName>
</protein>
<dbReference type="OMA" id="RYGMMIC"/>
<dbReference type="NCBIfam" id="NF037981">
    <property type="entry name" value="NCS2_1"/>
    <property type="match status" value="1"/>
</dbReference>
<evidence type="ECO:0000256" key="6">
    <source>
        <dbReference type="SAM" id="MobiDB-lite"/>
    </source>
</evidence>
<feature type="transmembrane region" description="Helical" evidence="7">
    <location>
        <begin position="449"/>
        <end position="472"/>
    </location>
</feature>
<evidence type="ECO:0000313" key="8">
    <source>
        <dbReference type="EnsemblPlants" id="AUR62037423-RA:cds"/>
    </source>
</evidence>